<dbReference type="InterPro" id="IPR005467">
    <property type="entry name" value="His_kinase_dom"/>
</dbReference>
<dbReference type="FunFam" id="3.30.565.10:FF:000006">
    <property type="entry name" value="Sensor histidine kinase WalK"/>
    <property type="match status" value="1"/>
</dbReference>
<comment type="catalytic activity">
    <reaction evidence="1">
        <text>ATP + protein L-histidine = ADP + protein N-phospho-L-histidine.</text>
        <dbReference type="EC" id="2.7.13.3"/>
    </reaction>
</comment>
<dbReference type="SUPFAM" id="SSF158472">
    <property type="entry name" value="HAMP domain-like"/>
    <property type="match status" value="1"/>
</dbReference>
<keyword evidence="9" id="KW-0547">Nucleotide-binding</keyword>
<dbReference type="SUPFAM" id="SSF47384">
    <property type="entry name" value="Homodimeric domain of signal transducing histidine kinase"/>
    <property type="match status" value="1"/>
</dbReference>
<dbReference type="GO" id="GO:0005886">
    <property type="term" value="C:plasma membrane"/>
    <property type="evidence" value="ECO:0007669"/>
    <property type="project" value="UniProtKB-SubCell"/>
</dbReference>
<gene>
    <name evidence="18" type="ORF">PAT3040_01289</name>
</gene>
<dbReference type="PROSITE" id="PS50109">
    <property type="entry name" value="HIS_KIN"/>
    <property type="match status" value="1"/>
</dbReference>
<dbReference type="SUPFAM" id="SSF55874">
    <property type="entry name" value="ATPase domain of HSP90 chaperone/DNA topoisomerase II/histidine kinase"/>
    <property type="match status" value="1"/>
</dbReference>
<dbReference type="PANTHER" id="PTHR45436:SF5">
    <property type="entry name" value="SENSOR HISTIDINE KINASE TRCS"/>
    <property type="match status" value="1"/>
</dbReference>
<dbReference type="GO" id="GO:0005524">
    <property type="term" value="F:ATP binding"/>
    <property type="evidence" value="ECO:0007669"/>
    <property type="project" value="UniProtKB-KW"/>
</dbReference>
<keyword evidence="10 18" id="KW-0418">Kinase</keyword>
<name>A0A2R5EJG0_9BACL</name>
<evidence type="ECO:0000256" key="1">
    <source>
        <dbReference type="ARBA" id="ARBA00000085"/>
    </source>
</evidence>
<dbReference type="InterPro" id="IPR050428">
    <property type="entry name" value="TCS_sensor_his_kinase"/>
</dbReference>
<evidence type="ECO:0000259" key="17">
    <source>
        <dbReference type="PROSITE" id="PS50885"/>
    </source>
</evidence>
<dbReference type="InterPro" id="IPR003661">
    <property type="entry name" value="HisK_dim/P_dom"/>
</dbReference>
<dbReference type="FunFam" id="1.10.287.130:FF:000001">
    <property type="entry name" value="Two-component sensor histidine kinase"/>
    <property type="match status" value="1"/>
</dbReference>
<keyword evidence="11" id="KW-0067">ATP-binding</keyword>
<evidence type="ECO:0000256" key="4">
    <source>
        <dbReference type="ARBA" id="ARBA00015735"/>
    </source>
</evidence>
<dbReference type="InterPro" id="IPR036097">
    <property type="entry name" value="HisK_dim/P_sf"/>
</dbReference>
<dbReference type="Proteomes" id="UP000245202">
    <property type="component" value="Unassembled WGS sequence"/>
</dbReference>
<dbReference type="SMART" id="SM00387">
    <property type="entry name" value="HATPase_c"/>
    <property type="match status" value="1"/>
</dbReference>
<protein>
    <recommendedName>
        <fullName evidence="4">Signal transduction histidine-protein kinase ArlS</fullName>
        <ecNumber evidence="3">2.7.13.3</ecNumber>
    </recommendedName>
</protein>
<evidence type="ECO:0000256" key="7">
    <source>
        <dbReference type="ARBA" id="ARBA00022679"/>
    </source>
</evidence>
<comment type="subcellular location">
    <subcellularLocation>
        <location evidence="2">Cell membrane</location>
        <topology evidence="2">Multi-pass membrane protein</topology>
    </subcellularLocation>
</comment>
<keyword evidence="7" id="KW-0808">Transferase</keyword>
<evidence type="ECO:0000256" key="9">
    <source>
        <dbReference type="ARBA" id="ARBA00022741"/>
    </source>
</evidence>
<dbReference type="CDD" id="cd00075">
    <property type="entry name" value="HATPase"/>
    <property type="match status" value="1"/>
</dbReference>
<dbReference type="SMART" id="SM00304">
    <property type="entry name" value="HAMP"/>
    <property type="match status" value="1"/>
</dbReference>
<dbReference type="Gene3D" id="6.10.340.10">
    <property type="match status" value="1"/>
</dbReference>
<dbReference type="InterPro" id="IPR036890">
    <property type="entry name" value="HATPase_C_sf"/>
</dbReference>
<dbReference type="Pfam" id="PF00512">
    <property type="entry name" value="HisKA"/>
    <property type="match status" value="1"/>
</dbReference>
<evidence type="ECO:0000256" key="6">
    <source>
        <dbReference type="ARBA" id="ARBA00022553"/>
    </source>
</evidence>
<organism evidence="18 19">
    <name type="scientific">Paenibacillus agaridevorans</name>
    <dbReference type="NCBI Taxonomy" id="171404"/>
    <lineage>
        <taxon>Bacteria</taxon>
        <taxon>Bacillati</taxon>
        <taxon>Bacillota</taxon>
        <taxon>Bacilli</taxon>
        <taxon>Bacillales</taxon>
        <taxon>Paenibacillaceae</taxon>
        <taxon>Paenibacillus</taxon>
    </lineage>
</organism>
<dbReference type="Gene3D" id="3.30.565.10">
    <property type="entry name" value="Histidine kinase-like ATPase, C-terminal domain"/>
    <property type="match status" value="1"/>
</dbReference>
<dbReference type="Pfam" id="PF02518">
    <property type="entry name" value="HATPase_c"/>
    <property type="match status" value="1"/>
</dbReference>
<dbReference type="GO" id="GO:0000155">
    <property type="term" value="F:phosphorelay sensor kinase activity"/>
    <property type="evidence" value="ECO:0007669"/>
    <property type="project" value="InterPro"/>
</dbReference>
<keyword evidence="6" id="KW-0597">Phosphoprotein</keyword>
<evidence type="ECO:0000259" key="16">
    <source>
        <dbReference type="PROSITE" id="PS50109"/>
    </source>
</evidence>
<dbReference type="PRINTS" id="PR00344">
    <property type="entry name" value="BCTRLSENSOR"/>
</dbReference>
<dbReference type="CDD" id="cd00082">
    <property type="entry name" value="HisKA"/>
    <property type="match status" value="1"/>
</dbReference>
<dbReference type="InterPro" id="IPR004358">
    <property type="entry name" value="Sig_transdc_His_kin-like_C"/>
</dbReference>
<keyword evidence="19" id="KW-1185">Reference proteome</keyword>
<dbReference type="RefSeq" id="WP_108991941.1">
    <property type="nucleotide sequence ID" value="NZ_BDQX01000054.1"/>
</dbReference>
<dbReference type="Pfam" id="PF00672">
    <property type="entry name" value="HAMP"/>
    <property type="match status" value="1"/>
</dbReference>
<dbReference type="EMBL" id="BDQX01000054">
    <property type="protein sequence ID" value="GBG06752.1"/>
    <property type="molecule type" value="Genomic_DNA"/>
</dbReference>
<keyword evidence="8 15" id="KW-0812">Transmembrane</keyword>
<dbReference type="PANTHER" id="PTHR45436">
    <property type="entry name" value="SENSOR HISTIDINE KINASE YKOH"/>
    <property type="match status" value="1"/>
</dbReference>
<keyword evidence="13" id="KW-0902">Two-component regulatory system</keyword>
<proteinExistence type="predicted"/>
<dbReference type="InterPro" id="IPR003660">
    <property type="entry name" value="HAMP_dom"/>
</dbReference>
<dbReference type="InterPro" id="IPR041610">
    <property type="entry name" value="ArlS_N"/>
</dbReference>
<evidence type="ECO:0000256" key="12">
    <source>
        <dbReference type="ARBA" id="ARBA00022989"/>
    </source>
</evidence>
<dbReference type="Gene3D" id="1.10.287.130">
    <property type="match status" value="1"/>
</dbReference>
<sequence length="476" mass="53168">MTAVFGKRRKPSLRKSSGKLPFHWRMTLLAAILLSVLVTVSNLTQYFFVERWMVRQEEAKMRQDMRELLNELLAKEIQITPGNETLLRLYLERANVHGGMIRLLDSNGDTAIMAGSTISAERIPWRSSTDPSLGAVHYEDGVLAMRSPITIFNFQGTIEMVRGMEELERLIARFFRIMIICCGAALLLSIAGGRLLAVGLIRPLRAMNATMKKVRQNGLQERMPVTGAKDEITALQTMFNGMMDEVEASFGRQRRFVEDASHELRTPIAIMDGHLRMLSRWGKHDPDVTENSLRIATEELERLKGLVDNLLLLSRAERTEELEPRGICEQPLTVLKDAADKQMMMTPEFVVNVEAGMLEEVSIAIGEHELAQLLRILLDNAVKYSGEGRVIAIIAELDVDQVRLSVEDRGVGISEEDIPHVWDRFYRADKARSGGQGGYGLGLPIAKSLVRRHGGDIVLTSELGVGTKVTVSLPLA</sequence>
<evidence type="ECO:0000256" key="13">
    <source>
        <dbReference type="ARBA" id="ARBA00023012"/>
    </source>
</evidence>
<evidence type="ECO:0000313" key="19">
    <source>
        <dbReference type="Proteomes" id="UP000245202"/>
    </source>
</evidence>
<feature type="domain" description="HAMP" evidence="17">
    <location>
        <begin position="198"/>
        <end position="251"/>
    </location>
</feature>
<dbReference type="PROSITE" id="PS50885">
    <property type="entry name" value="HAMP"/>
    <property type="match status" value="1"/>
</dbReference>
<comment type="caution">
    <text evidence="18">The sequence shown here is derived from an EMBL/GenBank/DDBJ whole genome shotgun (WGS) entry which is preliminary data.</text>
</comment>
<dbReference type="SMART" id="SM00388">
    <property type="entry name" value="HisKA"/>
    <property type="match status" value="1"/>
</dbReference>
<feature type="domain" description="Histidine kinase" evidence="16">
    <location>
        <begin position="259"/>
        <end position="476"/>
    </location>
</feature>
<evidence type="ECO:0000313" key="18">
    <source>
        <dbReference type="EMBL" id="GBG06752.1"/>
    </source>
</evidence>
<evidence type="ECO:0000256" key="3">
    <source>
        <dbReference type="ARBA" id="ARBA00012438"/>
    </source>
</evidence>
<reference evidence="18 19" key="1">
    <citation type="submission" date="2017-08" db="EMBL/GenBank/DDBJ databases">
        <title>Substantial Increase in Enzyme Production by Combined Drug-Resistance Mutations in Paenibacillus agaridevorans.</title>
        <authorList>
            <person name="Tanaka Y."/>
            <person name="Funane K."/>
            <person name="Hosaka T."/>
            <person name="Shiwa Y."/>
            <person name="Fujita N."/>
            <person name="Miyazaki T."/>
            <person name="Yoshikawa H."/>
            <person name="Murakami K."/>
            <person name="Kasahara K."/>
            <person name="Inaoka T."/>
            <person name="Hiraga Y."/>
            <person name="Ochi K."/>
        </authorList>
    </citation>
    <scope>NUCLEOTIDE SEQUENCE [LARGE SCALE GENOMIC DNA]</scope>
    <source>
        <strain evidence="18 19">T-3040</strain>
    </source>
</reference>
<accession>A0A2R5EJG0</accession>
<keyword evidence="5" id="KW-1003">Cell membrane</keyword>
<keyword evidence="12 15" id="KW-1133">Transmembrane helix</keyword>
<feature type="transmembrane region" description="Helical" evidence="15">
    <location>
        <begin position="174"/>
        <end position="197"/>
    </location>
</feature>
<evidence type="ECO:0000256" key="11">
    <source>
        <dbReference type="ARBA" id="ARBA00022840"/>
    </source>
</evidence>
<evidence type="ECO:0000256" key="15">
    <source>
        <dbReference type="SAM" id="Phobius"/>
    </source>
</evidence>
<evidence type="ECO:0000256" key="10">
    <source>
        <dbReference type="ARBA" id="ARBA00022777"/>
    </source>
</evidence>
<evidence type="ECO:0000256" key="2">
    <source>
        <dbReference type="ARBA" id="ARBA00004651"/>
    </source>
</evidence>
<dbReference type="AlphaFoldDB" id="A0A2R5EJG0"/>
<evidence type="ECO:0000256" key="14">
    <source>
        <dbReference type="ARBA" id="ARBA00023136"/>
    </source>
</evidence>
<evidence type="ECO:0000256" key="8">
    <source>
        <dbReference type="ARBA" id="ARBA00022692"/>
    </source>
</evidence>
<dbReference type="EC" id="2.7.13.3" evidence="3"/>
<dbReference type="Pfam" id="PF18719">
    <property type="entry name" value="ArlS_N"/>
    <property type="match status" value="1"/>
</dbReference>
<keyword evidence="14 15" id="KW-0472">Membrane</keyword>
<dbReference type="CDD" id="cd06225">
    <property type="entry name" value="HAMP"/>
    <property type="match status" value="1"/>
</dbReference>
<evidence type="ECO:0000256" key="5">
    <source>
        <dbReference type="ARBA" id="ARBA00022475"/>
    </source>
</evidence>
<dbReference type="InterPro" id="IPR003594">
    <property type="entry name" value="HATPase_dom"/>
</dbReference>